<accession>A0A914Q6F9</accession>
<dbReference type="AlphaFoldDB" id="A0A914Q6F9"/>
<name>A0A914Q6F9_9BILA</name>
<reference evidence="2" key="1">
    <citation type="submission" date="2022-11" db="UniProtKB">
        <authorList>
            <consortium name="WormBaseParasite"/>
        </authorList>
    </citation>
    <scope>IDENTIFICATION</scope>
</reference>
<proteinExistence type="predicted"/>
<evidence type="ECO:0000313" key="1">
    <source>
        <dbReference type="Proteomes" id="UP000887578"/>
    </source>
</evidence>
<organism evidence="1 2">
    <name type="scientific">Panagrolaimus davidi</name>
    <dbReference type="NCBI Taxonomy" id="227884"/>
    <lineage>
        <taxon>Eukaryota</taxon>
        <taxon>Metazoa</taxon>
        <taxon>Ecdysozoa</taxon>
        <taxon>Nematoda</taxon>
        <taxon>Chromadorea</taxon>
        <taxon>Rhabditida</taxon>
        <taxon>Tylenchina</taxon>
        <taxon>Panagrolaimomorpha</taxon>
        <taxon>Panagrolaimoidea</taxon>
        <taxon>Panagrolaimidae</taxon>
        <taxon>Panagrolaimus</taxon>
    </lineage>
</organism>
<dbReference type="Proteomes" id="UP000887578">
    <property type="component" value="Unplaced"/>
</dbReference>
<protein>
    <submittedName>
        <fullName evidence="2">Uncharacterized protein</fullName>
    </submittedName>
</protein>
<evidence type="ECO:0000313" key="2">
    <source>
        <dbReference type="WBParaSite" id="PDA_v2.g27049.t1"/>
    </source>
</evidence>
<dbReference type="WBParaSite" id="PDA_v2.g27049.t1">
    <property type="protein sequence ID" value="PDA_v2.g27049.t1"/>
    <property type="gene ID" value="PDA_v2.g27049"/>
</dbReference>
<sequence>MDENGKEYFVHVPSKHICKPVKLSSFETPEFKRLERKDIAFEGKSKTEELKIDKSRILKLPDFEFRPGKNGNPEGTLVIFDSKGKSTIYEYFYSTSHETYICLKCQVKNRRVTAKIHVDGKNGEKYIELSKTEHICEPKKDEFSARVINHSNFMIVDREDKTNPAKAIVFTSKEKELCYEFRFY</sequence>
<keyword evidence="1" id="KW-1185">Reference proteome</keyword>